<organism evidence="1 2">
    <name type="scientific">Streptomyces cinnamoneus</name>
    <name type="common">Streptoverticillium cinnamoneum</name>
    <dbReference type="NCBI Taxonomy" id="53446"/>
    <lineage>
        <taxon>Bacteria</taxon>
        <taxon>Bacillati</taxon>
        <taxon>Actinomycetota</taxon>
        <taxon>Actinomycetes</taxon>
        <taxon>Kitasatosporales</taxon>
        <taxon>Streptomycetaceae</taxon>
        <taxon>Streptomyces</taxon>
        <taxon>Streptomyces cinnamoneus group</taxon>
    </lineage>
</organism>
<evidence type="ECO:0000313" key="1">
    <source>
        <dbReference type="EMBL" id="GHC44748.1"/>
    </source>
</evidence>
<sequence>MRDCCKWGLPSGAKGLENRSDLGGGWLRESAACTTVNERLPNGSVACRWTAEAAVAAECGCPVRGLAVRRICVTCRADCPPFSIYLHLIILSDKRLVPVIQECLRE</sequence>
<dbReference type="AlphaFoldDB" id="A0A918WG90"/>
<name>A0A918WG90_STRCJ</name>
<accession>A0A918WG90</accession>
<dbReference type="Proteomes" id="UP000646244">
    <property type="component" value="Unassembled WGS sequence"/>
</dbReference>
<proteinExistence type="predicted"/>
<evidence type="ECO:0000313" key="2">
    <source>
        <dbReference type="Proteomes" id="UP000646244"/>
    </source>
</evidence>
<dbReference type="EMBL" id="BMVB01000005">
    <property type="protein sequence ID" value="GHC44748.1"/>
    <property type="molecule type" value="Genomic_DNA"/>
</dbReference>
<reference evidence="1" key="2">
    <citation type="submission" date="2020-09" db="EMBL/GenBank/DDBJ databases">
        <authorList>
            <person name="Sun Q."/>
            <person name="Ohkuma M."/>
        </authorList>
    </citation>
    <scope>NUCLEOTIDE SEQUENCE</scope>
    <source>
        <strain evidence="1">JCM 4633</strain>
    </source>
</reference>
<gene>
    <name evidence="1" type="ORF">GCM10010507_19790</name>
</gene>
<protein>
    <submittedName>
        <fullName evidence="1">Uncharacterized protein</fullName>
    </submittedName>
</protein>
<comment type="caution">
    <text evidence="1">The sequence shown here is derived from an EMBL/GenBank/DDBJ whole genome shotgun (WGS) entry which is preliminary data.</text>
</comment>
<reference evidence="1" key="1">
    <citation type="journal article" date="2014" name="Int. J. Syst. Evol. Microbiol.">
        <title>Complete genome sequence of Corynebacterium casei LMG S-19264T (=DSM 44701T), isolated from a smear-ripened cheese.</title>
        <authorList>
            <consortium name="US DOE Joint Genome Institute (JGI-PGF)"/>
            <person name="Walter F."/>
            <person name="Albersmeier A."/>
            <person name="Kalinowski J."/>
            <person name="Ruckert C."/>
        </authorList>
    </citation>
    <scope>NUCLEOTIDE SEQUENCE</scope>
    <source>
        <strain evidence="1">JCM 4633</strain>
    </source>
</reference>